<dbReference type="GO" id="GO:0003723">
    <property type="term" value="F:RNA binding"/>
    <property type="evidence" value="ECO:0007669"/>
    <property type="project" value="UniProtKB-UniRule"/>
</dbReference>
<keyword evidence="3" id="KW-0472">Membrane</keyword>
<keyword evidence="1 2" id="KW-0694">RNA-binding</keyword>
<dbReference type="InterPro" id="IPR000504">
    <property type="entry name" value="RRM_dom"/>
</dbReference>
<evidence type="ECO:0000259" key="4">
    <source>
        <dbReference type="PROSITE" id="PS50102"/>
    </source>
</evidence>
<evidence type="ECO:0000256" key="2">
    <source>
        <dbReference type="PROSITE-ProRule" id="PRU00176"/>
    </source>
</evidence>
<proteinExistence type="predicted"/>
<feature type="transmembrane region" description="Helical" evidence="3">
    <location>
        <begin position="12"/>
        <end position="30"/>
    </location>
</feature>
<dbReference type="InterPro" id="IPR035979">
    <property type="entry name" value="RBD_domain_sf"/>
</dbReference>
<sequence length="206" mass="23486">GLPFASHGLLQVELLTIVIFYLAVKFILYYTKFQLVAQKTVRIFAWNVRENIVRSKIMWGAATVLNSLQPIFAKPKTWNITTSASSISTFPLASRIMIRNLPYSTSESSLQKKFSDFGQIAEVKLAKDESTKRSKGYAFIQYNSQDDAMLALENMDHQEFDGRLIYVEIAKPAKDILGQYPVTCGPPKEPKKLHLEEHDELADCWY</sequence>
<keyword evidence="3" id="KW-0812">Transmembrane</keyword>
<dbReference type="Pfam" id="PF00076">
    <property type="entry name" value="RRM_1"/>
    <property type="match status" value="1"/>
</dbReference>
<dbReference type="Proteomes" id="UP000187406">
    <property type="component" value="Unassembled WGS sequence"/>
</dbReference>
<reference evidence="6" key="1">
    <citation type="submission" date="2016-04" db="EMBL/GenBank/DDBJ databases">
        <title>Cephalotus genome sequencing.</title>
        <authorList>
            <person name="Fukushima K."/>
            <person name="Hasebe M."/>
            <person name="Fang X."/>
        </authorList>
    </citation>
    <scope>NUCLEOTIDE SEQUENCE [LARGE SCALE GENOMIC DNA]</scope>
    <source>
        <strain evidence="6">cv. St1</strain>
    </source>
</reference>
<name>A0A1Q3CUC4_CEPFO</name>
<dbReference type="Gene3D" id="3.30.70.330">
    <property type="match status" value="1"/>
</dbReference>
<dbReference type="AlphaFoldDB" id="A0A1Q3CUC4"/>
<comment type="caution">
    <text evidence="5">The sequence shown here is derived from an EMBL/GenBank/DDBJ whole genome shotgun (WGS) entry which is preliminary data.</text>
</comment>
<evidence type="ECO:0000313" key="6">
    <source>
        <dbReference type="Proteomes" id="UP000187406"/>
    </source>
</evidence>
<accession>A0A1Q3CUC4</accession>
<dbReference type="PANTHER" id="PTHR48027">
    <property type="entry name" value="HETEROGENEOUS NUCLEAR RIBONUCLEOPROTEIN 87F-RELATED"/>
    <property type="match status" value="1"/>
</dbReference>
<evidence type="ECO:0000313" key="5">
    <source>
        <dbReference type="EMBL" id="GAV83844.1"/>
    </source>
</evidence>
<keyword evidence="6" id="KW-1185">Reference proteome</keyword>
<dbReference type="PROSITE" id="PS50102">
    <property type="entry name" value="RRM"/>
    <property type="match status" value="1"/>
</dbReference>
<feature type="non-terminal residue" evidence="5">
    <location>
        <position position="1"/>
    </location>
</feature>
<evidence type="ECO:0000256" key="1">
    <source>
        <dbReference type="ARBA" id="ARBA00022884"/>
    </source>
</evidence>
<dbReference type="SUPFAM" id="SSF54928">
    <property type="entry name" value="RNA-binding domain, RBD"/>
    <property type="match status" value="1"/>
</dbReference>
<dbReference type="InterPro" id="IPR012677">
    <property type="entry name" value="Nucleotide-bd_a/b_plait_sf"/>
</dbReference>
<feature type="domain" description="RRM" evidence="4">
    <location>
        <begin position="94"/>
        <end position="172"/>
    </location>
</feature>
<dbReference type="SMART" id="SM00360">
    <property type="entry name" value="RRM"/>
    <property type="match status" value="1"/>
</dbReference>
<dbReference type="InterPro" id="IPR052462">
    <property type="entry name" value="SLIRP/GR-RBP-like"/>
</dbReference>
<dbReference type="FunCoup" id="A0A1Q3CUC4">
    <property type="interactions" value="269"/>
</dbReference>
<keyword evidence="3" id="KW-1133">Transmembrane helix</keyword>
<evidence type="ECO:0000256" key="3">
    <source>
        <dbReference type="SAM" id="Phobius"/>
    </source>
</evidence>
<protein>
    <submittedName>
        <fullName evidence="5">RRM_1 domain-containing protein</fullName>
    </submittedName>
</protein>
<organism evidence="5 6">
    <name type="scientific">Cephalotus follicularis</name>
    <name type="common">Albany pitcher plant</name>
    <dbReference type="NCBI Taxonomy" id="3775"/>
    <lineage>
        <taxon>Eukaryota</taxon>
        <taxon>Viridiplantae</taxon>
        <taxon>Streptophyta</taxon>
        <taxon>Embryophyta</taxon>
        <taxon>Tracheophyta</taxon>
        <taxon>Spermatophyta</taxon>
        <taxon>Magnoliopsida</taxon>
        <taxon>eudicotyledons</taxon>
        <taxon>Gunneridae</taxon>
        <taxon>Pentapetalae</taxon>
        <taxon>rosids</taxon>
        <taxon>fabids</taxon>
        <taxon>Oxalidales</taxon>
        <taxon>Cephalotaceae</taxon>
        <taxon>Cephalotus</taxon>
    </lineage>
</organism>
<dbReference type="OrthoDB" id="439808at2759"/>
<dbReference type="STRING" id="3775.A0A1Q3CUC4"/>
<dbReference type="InParanoid" id="A0A1Q3CUC4"/>
<gene>
    <name evidence="5" type="ORF">CFOL_v3_27289</name>
</gene>
<dbReference type="EMBL" id="BDDD01003028">
    <property type="protein sequence ID" value="GAV83844.1"/>
    <property type="molecule type" value="Genomic_DNA"/>
</dbReference>